<dbReference type="AlphaFoldDB" id="A0AAX4PBJ5"/>
<dbReference type="InterPro" id="IPR025638">
    <property type="entry name" value="DUF4336"/>
</dbReference>
<proteinExistence type="predicted"/>
<keyword evidence="2" id="KW-1185">Reference proteome</keyword>
<dbReference type="Proteomes" id="UP001472866">
    <property type="component" value="Chromosome 07"/>
</dbReference>
<sequence>MAPGPARGALGRSAPFAAPRGPTLACRRVRCDACDGGDGESAKTSRRRALQSGLATVLAASTSTLAGPALATLGPESNWPLWLALPVAPYSRRKTIRRPMGPKVWAFDQTIGIYYVQVPIRMTVVALESGGLFVYAPVAPTEECLSLLRPLIRDHGDVRFIVLPSVAVEHKVLAGPFARRFPNAEFYVASNQYAFPVNLPGSFLGLPSWTKTLPRSSEDMGPNAWAGELRHEVLRVKPGPGSDYQDAAFFHEPSGTLMVCDAVFATTENPPAILESDPEYVRALLFHARDSFSDVPEDTPENRRKGWRRIILYANFFIPGAAVADLGPGPIAEALSQPEYPLGWGGWLPFRWRETELEDFERFASFGRPNILPIIQIILARDPEAVFEWLDRMKGWSFNTVVPAHLDAPLSMGPEELSETFRYAFGEKRNEVRSCDEDVEFLRRAEEGVLNFSVYKTPYGTLRGKEGACGLRRDS</sequence>
<dbReference type="PROSITE" id="PS51318">
    <property type="entry name" value="TAT"/>
    <property type="match status" value="1"/>
</dbReference>
<dbReference type="InterPro" id="IPR006311">
    <property type="entry name" value="TAT_signal"/>
</dbReference>
<evidence type="ECO:0000313" key="1">
    <source>
        <dbReference type="EMBL" id="WZN63268.1"/>
    </source>
</evidence>
<evidence type="ECO:0000313" key="2">
    <source>
        <dbReference type="Proteomes" id="UP001472866"/>
    </source>
</evidence>
<reference evidence="1 2" key="1">
    <citation type="submission" date="2024-03" db="EMBL/GenBank/DDBJ databases">
        <title>Complete genome sequence of the green alga Chloropicon roscoffensis RCC1871.</title>
        <authorList>
            <person name="Lemieux C."/>
            <person name="Pombert J.-F."/>
            <person name="Otis C."/>
            <person name="Turmel M."/>
        </authorList>
    </citation>
    <scope>NUCLEOTIDE SEQUENCE [LARGE SCALE GENOMIC DNA]</scope>
    <source>
        <strain evidence="1 2">RCC1871</strain>
    </source>
</reference>
<dbReference type="Pfam" id="PF14234">
    <property type="entry name" value="DUF4336"/>
    <property type="match status" value="1"/>
</dbReference>
<dbReference type="PANTHER" id="PTHR33835">
    <property type="entry name" value="YALI0C07656P"/>
    <property type="match status" value="1"/>
</dbReference>
<organism evidence="1 2">
    <name type="scientific">Chloropicon roscoffensis</name>
    <dbReference type="NCBI Taxonomy" id="1461544"/>
    <lineage>
        <taxon>Eukaryota</taxon>
        <taxon>Viridiplantae</taxon>
        <taxon>Chlorophyta</taxon>
        <taxon>Chloropicophyceae</taxon>
        <taxon>Chloropicales</taxon>
        <taxon>Chloropicaceae</taxon>
        <taxon>Chloropicon</taxon>
    </lineage>
</organism>
<protein>
    <submittedName>
        <fullName evidence="1">DUF4336 domain-containing protein</fullName>
    </submittedName>
</protein>
<dbReference type="EMBL" id="CP151507">
    <property type="protein sequence ID" value="WZN63268.1"/>
    <property type="molecule type" value="Genomic_DNA"/>
</dbReference>
<name>A0AAX4PBJ5_9CHLO</name>
<dbReference type="PANTHER" id="PTHR33835:SF2">
    <property type="entry name" value="LYSINE-TRNA LIGASE"/>
    <property type="match status" value="1"/>
</dbReference>
<gene>
    <name evidence="1" type="ORF">HKI87_07g48160</name>
</gene>
<accession>A0AAX4PBJ5</accession>